<dbReference type="AlphaFoldDB" id="A0A512HBV5"/>
<feature type="region of interest" description="Disordered" evidence="1">
    <location>
        <begin position="105"/>
        <end position="129"/>
    </location>
</feature>
<dbReference type="Proteomes" id="UP000321567">
    <property type="component" value="Unassembled WGS sequence"/>
</dbReference>
<dbReference type="RefSeq" id="WP_147164971.1">
    <property type="nucleotide sequence ID" value="NZ_BJZO01000132.1"/>
</dbReference>
<proteinExistence type="predicted"/>
<gene>
    <name evidence="3" type="ORF">ROR02_30650</name>
</gene>
<feature type="chain" id="PRO_5021955511" evidence="2">
    <location>
        <begin position="31"/>
        <end position="230"/>
    </location>
</feature>
<dbReference type="EMBL" id="BJZO01000132">
    <property type="protein sequence ID" value="GEO82934.1"/>
    <property type="molecule type" value="Genomic_DNA"/>
</dbReference>
<name>A0A512HBV5_9PROT</name>
<evidence type="ECO:0000313" key="4">
    <source>
        <dbReference type="Proteomes" id="UP000321567"/>
    </source>
</evidence>
<evidence type="ECO:0000256" key="1">
    <source>
        <dbReference type="SAM" id="MobiDB-lite"/>
    </source>
</evidence>
<accession>A0A512HBV5</accession>
<reference evidence="3 4" key="1">
    <citation type="submission" date="2019-07" db="EMBL/GenBank/DDBJ databases">
        <title>Whole genome shotgun sequence of Rhodospirillum oryzae NBRC 107573.</title>
        <authorList>
            <person name="Hosoyama A."/>
            <person name="Uohara A."/>
            <person name="Ohji S."/>
            <person name="Ichikawa N."/>
        </authorList>
    </citation>
    <scope>NUCLEOTIDE SEQUENCE [LARGE SCALE GENOMIC DNA]</scope>
    <source>
        <strain evidence="3 4">NBRC 107573</strain>
    </source>
</reference>
<evidence type="ECO:0000256" key="2">
    <source>
        <dbReference type="SAM" id="SignalP"/>
    </source>
</evidence>
<evidence type="ECO:0000313" key="3">
    <source>
        <dbReference type="EMBL" id="GEO82934.1"/>
    </source>
</evidence>
<keyword evidence="4" id="KW-1185">Reference proteome</keyword>
<dbReference type="OrthoDB" id="7356171at2"/>
<protein>
    <submittedName>
        <fullName evidence="3">Uncharacterized protein</fullName>
    </submittedName>
</protein>
<organism evidence="3 4">
    <name type="scientific">Pararhodospirillum oryzae</name>
    <dbReference type="NCBI Taxonomy" id="478448"/>
    <lineage>
        <taxon>Bacteria</taxon>
        <taxon>Pseudomonadati</taxon>
        <taxon>Pseudomonadota</taxon>
        <taxon>Alphaproteobacteria</taxon>
        <taxon>Rhodospirillales</taxon>
        <taxon>Rhodospirillaceae</taxon>
        <taxon>Pararhodospirillum</taxon>
    </lineage>
</organism>
<keyword evidence="2" id="KW-0732">Signal</keyword>
<feature type="signal peptide" evidence="2">
    <location>
        <begin position="1"/>
        <end position="30"/>
    </location>
</feature>
<sequence>MPLRRLFSSPARRAALALCLALGVALPSQAAPVEEAPLVLARPVTIVVHAMPLGAVSLDRPIQVLSLDDSPMHQRLQAWFERALKARGLRTGGPEAPLVLDLDSSAANAPSRPDPSAAPLTMRGAAGTGRGEDEVAVGVRVFSNTQASVLGGVVETPIPAVAGPLARLDVGLTDRATGRRLWVGWASVDNSQEVGDGERLLLTVSPLAAALGTSTRSRTLTVPAGPVATP</sequence>
<comment type="caution">
    <text evidence="3">The sequence shown here is derived from an EMBL/GenBank/DDBJ whole genome shotgun (WGS) entry which is preliminary data.</text>
</comment>